<keyword evidence="4" id="KW-1185">Reference proteome</keyword>
<keyword evidence="2" id="KW-1133">Transmembrane helix</keyword>
<feature type="region of interest" description="Disordered" evidence="1">
    <location>
        <begin position="1"/>
        <end position="36"/>
    </location>
</feature>
<dbReference type="AlphaFoldDB" id="A0A0D2PWI6"/>
<feature type="compositionally biased region" description="Acidic residues" evidence="1">
    <location>
        <begin position="282"/>
        <end position="291"/>
    </location>
</feature>
<keyword evidence="2" id="KW-0812">Transmembrane</keyword>
<protein>
    <submittedName>
        <fullName evidence="3">Uncharacterized protein</fullName>
    </submittedName>
</protein>
<evidence type="ECO:0000256" key="1">
    <source>
        <dbReference type="SAM" id="MobiDB-lite"/>
    </source>
</evidence>
<proteinExistence type="predicted"/>
<feature type="region of interest" description="Disordered" evidence="1">
    <location>
        <begin position="242"/>
        <end position="291"/>
    </location>
</feature>
<sequence length="291" mass="30775">MTPEDTMSKAQLPPPPVKLDPNMTENSSPSLPQHDSTATRLDLRDKIAEFRRYSNTVLEEIVKPSVQAFMETCDTNPRIAAIVATPALLASLLVVAFLILSASALVLWSIFTITAGVMFVVVGGLLSLAFKLVMVLLATIPLAGMATGLLVAANSASKFIITKIPNGSRLAASGGLLDSFKNMDWKSIVDGATTFGAYASHSIKEAGPMLIAVRDVSVTLATAIYSAFNTAWAAFQVAQSGSEGNDLNLPSTSTGTEEQSTAKLDAQQGAPNLSRRKTFQTTEDDNPLVGL</sequence>
<gene>
    <name evidence="3" type="ORF">HYPSUDRAFT_39386</name>
</gene>
<name>A0A0D2PWI6_HYPSF</name>
<evidence type="ECO:0000313" key="3">
    <source>
        <dbReference type="EMBL" id="KJA23860.1"/>
    </source>
</evidence>
<keyword evidence="2" id="KW-0472">Membrane</keyword>
<feature type="transmembrane region" description="Helical" evidence="2">
    <location>
        <begin position="79"/>
        <end position="100"/>
    </location>
</feature>
<organism evidence="3 4">
    <name type="scientific">Hypholoma sublateritium (strain FD-334 SS-4)</name>
    <dbReference type="NCBI Taxonomy" id="945553"/>
    <lineage>
        <taxon>Eukaryota</taxon>
        <taxon>Fungi</taxon>
        <taxon>Dikarya</taxon>
        <taxon>Basidiomycota</taxon>
        <taxon>Agaricomycotina</taxon>
        <taxon>Agaricomycetes</taxon>
        <taxon>Agaricomycetidae</taxon>
        <taxon>Agaricales</taxon>
        <taxon>Agaricineae</taxon>
        <taxon>Strophariaceae</taxon>
        <taxon>Hypholoma</taxon>
    </lineage>
</organism>
<feature type="compositionally biased region" description="Polar residues" evidence="1">
    <location>
        <begin position="23"/>
        <end position="36"/>
    </location>
</feature>
<feature type="compositionally biased region" description="Polar residues" evidence="1">
    <location>
        <begin position="242"/>
        <end position="262"/>
    </location>
</feature>
<evidence type="ECO:0000256" key="2">
    <source>
        <dbReference type="SAM" id="Phobius"/>
    </source>
</evidence>
<accession>A0A0D2PWI6</accession>
<evidence type="ECO:0000313" key="4">
    <source>
        <dbReference type="Proteomes" id="UP000054270"/>
    </source>
</evidence>
<feature type="transmembrane region" description="Helical" evidence="2">
    <location>
        <begin position="132"/>
        <end position="153"/>
    </location>
</feature>
<feature type="transmembrane region" description="Helical" evidence="2">
    <location>
        <begin position="105"/>
        <end position="126"/>
    </location>
</feature>
<dbReference type="OrthoDB" id="3059471at2759"/>
<dbReference type="EMBL" id="KN817540">
    <property type="protein sequence ID" value="KJA23860.1"/>
    <property type="molecule type" value="Genomic_DNA"/>
</dbReference>
<dbReference type="Proteomes" id="UP000054270">
    <property type="component" value="Unassembled WGS sequence"/>
</dbReference>
<reference evidence="4" key="1">
    <citation type="submission" date="2014-04" db="EMBL/GenBank/DDBJ databases">
        <title>Evolutionary Origins and Diversification of the Mycorrhizal Mutualists.</title>
        <authorList>
            <consortium name="DOE Joint Genome Institute"/>
            <consortium name="Mycorrhizal Genomics Consortium"/>
            <person name="Kohler A."/>
            <person name="Kuo A."/>
            <person name="Nagy L.G."/>
            <person name="Floudas D."/>
            <person name="Copeland A."/>
            <person name="Barry K.W."/>
            <person name="Cichocki N."/>
            <person name="Veneault-Fourrey C."/>
            <person name="LaButti K."/>
            <person name="Lindquist E.A."/>
            <person name="Lipzen A."/>
            <person name="Lundell T."/>
            <person name="Morin E."/>
            <person name="Murat C."/>
            <person name="Riley R."/>
            <person name="Ohm R."/>
            <person name="Sun H."/>
            <person name="Tunlid A."/>
            <person name="Henrissat B."/>
            <person name="Grigoriev I.V."/>
            <person name="Hibbett D.S."/>
            <person name="Martin F."/>
        </authorList>
    </citation>
    <scope>NUCLEOTIDE SEQUENCE [LARGE SCALE GENOMIC DNA]</scope>
    <source>
        <strain evidence="4">FD-334 SS-4</strain>
    </source>
</reference>